<evidence type="ECO:0000313" key="3">
    <source>
        <dbReference type="Proteomes" id="UP001175227"/>
    </source>
</evidence>
<gene>
    <name evidence="2" type="ORF">IW261DRAFT_1667293</name>
</gene>
<dbReference type="AlphaFoldDB" id="A0AA39U699"/>
<feature type="region of interest" description="Disordered" evidence="1">
    <location>
        <begin position="1"/>
        <end position="57"/>
    </location>
</feature>
<accession>A0AA39U699</accession>
<feature type="compositionally biased region" description="Polar residues" evidence="1">
    <location>
        <begin position="1"/>
        <end position="14"/>
    </location>
</feature>
<comment type="caution">
    <text evidence="2">The sequence shown here is derived from an EMBL/GenBank/DDBJ whole genome shotgun (WGS) entry which is preliminary data.</text>
</comment>
<evidence type="ECO:0000256" key="1">
    <source>
        <dbReference type="SAM" id="MobiDB-lite"/>
    </source>
</evidence>
<sequence length="320" mass="35588">MIHPFTSPQSIANLSSTTSEESTLAGGNPNKRQKTSENGAKPNAPPPPEDEEAREARRKTNLAHSNLMPYEFPDPRATANLPTAADEFPYDKFTRSGETPATLPAGSAAPFTDAIFPRVFIPWNHITAGFPEEIRDAITASPEKFIAAVPFGAGPKFYTDNHQADLLLKTFLEGLDFPDKGKLTVFFPLEAKEDKKSRSREERRSRRSAFDKPWPLVITGFSEDFGKFLLWHQCFATASHSVWNLVQFNPSALAWTITAFQGNIVNNDPELIAEALACIKAATWRDTSIQNLVKRITQSQGRSGADMPRISDPRPNYRQI</sequence>
<name>A0AA39U699_9AGAR</name>
<organism evidence="2 3">
    <name type="scientific">Armillaria novae-zelandiae</name>
    <dbReference type="NCBI Taxonomy" id="153914"/>
    <lineage>
        <taxon>Eukaryota</taxon>
        <taxon>Fungi</taxon>
        <taxon>Dikarya</taxon>
        <taxon>Basidiomycota</taxon>
        <taxon>Agaricomycotina</taxon>
        <taxon>Agaricomycetes</taxon>
        <taxon>Agaricomycetidae</taxon>
        <taxon>Agaricales</taxon>
        <taxon>Marasmiineae</taxon>
        <taxon>Physalacriaceae</taxon>
        <taxon>Armillaria</taxon>
    </lineage>
</organism>
<dbReference type="EMBL" id="JAUEPR010000049">
    <property type="protein sequence ID" value="KAK0471584.1"/>
    <property type="molecule type" value="Genomic_DNA"/>
</dbReference>
<keyword evidence="3" id="KW-1185">Reference proteome</keyword>
<protein>
    <submittedName>
        <fullName evidence="2">Uncharacterized protein</fullName>
    </submittedName>
</protein>
<dbReference type="Proteomes" id="UP001175227">
    <property type="component" value="Unassembled WGS sequence"/>
</dbReference>
<evidence type="ECO:0000313" key="2">
    <source>
        <dbReference type="EMBL" id="KAK0471584.1"/>
    </source>
</evidence>
<proteinExistence type="predicted"/>
<reference evidence="2" key="1">
    <citation type="submission" date="2023-06" db="EMBL/GenBank/DDBJ databases">
        <authorList>
            <consortium name="Lawrence Berkeley National Laboratory"/>
            <person name="Ahrendt S."/>
            <person name="Sahu N."/>
            <person name="Indic B."/>
            <person name="Wong-Bajracharya J."/>
            <person name="Merenyi Z."/>
            <person name="Ke H.-M."/>
            <person name="Monk M."/>
            <person name="Kocsube S."/>
            <person name="Drula E."/>
            <person name="Lipzen A."/>
            <person name="Balint B."/>
            <person name="Henrissat B."/>
            <person name="Andreopoulos B."/>
            <person name="Martin F.M."/>
            <person name="Harder C.B."/>
            <person name="Rigling D."/>
            <person name="Ford K.L."/>
            <person name="Foster G.D."/>
            <person name="Pangilinan J."/>
            <person name="Papanicolaou A."/>
            <person name="Barry K."/>
            <person name="LaButti K."/>
            <person name="Viragh M."/>
            <person name="Koriabine M."/>
            <person name="Yan M."/>
            <person name="Riley R."/>
            <person name="Champramary S."/>
            <person name="Plett K.L."/>
            <person name="Tsai I.J."/>
            <person name="Slot J."/>
            <person name="Sipos G."/>
            <person name="Plett J."/>
            <person name="Nagy L.G."/>
            <person name="Grigoriev I.V."/>
        </authorList>
    </citation>
    <scope>NUCLEOTIDE SEQUENCE</scope>
    <source>
        <strain evidence="2">ICMP 16352</strain>
    </source>
</reference>
<feature type="region of interest" description="Disordered" evidence="1">
    <location>
        <begin position="299"/>
        <end position="320"/>
    </location>
</feature>